<feature type="compositionally biased region" description="Acidic residues" evidence="9">
    <location>
        <begin position="342"/>
        <end position="358"/>
    </location>
</feature>
<dbReference type="GO" id="GO:0005319">
    <property type="term" value="F:lipid transporter activity"/>
    <property type="evidence" value="ECO:0007669"/>
    <property type="project" value="TreeGrafter"/>
</dbReference>
<dbReference type="EMBL" id="JAPWDV010000003">
    <property type="protein sequence ID" value="KAJ6216434.1"/>
    <property type="molecule type" value="Genomic_DNA"/>
</dbReference>
<feature type="non-terminal residue" evidence="12">
    <location>
        <position position="1"/>
    </location>
</feature>
<dbReference type="SMART" id="SM00382">
    <property type="entry name" value="AAA"/>
    <property type="match status" value="2"/>
</dbReference>
<feature type="transmembrane region" description="Helical" evidence="10">
    <location>
        <begin position="3075"/>
        <end position="3099"/>
    </location>
</feature>
<feature type="compositionally biased region" description="Polar residues" evidence="9">
    <location>
        <begin position="435"/>
        <end position="452"/>
    </location>
</feature>
<comment type="caution">
    <text evidence="12">The sequence shown here is derived from an EMBL/GenBank/DDBJ whole genome shotgun (WGS) entry which is preliminary data.</text>
</comment>
<keyword evidence="7 10" id="KW-1133">Transmembrane helix</keyword>
<evidence type="ECO:0000256" key="10">
    <source>
        <dbReference type="SAM" id="Phobius"/>
    </source>
</evidence>
<evidence type="ECO:0000256" key="8">
    <source>
        <dbReference type="ARBA" id="ARBA00023136"/>
    </source>
</evidence>
<accession>A0A9Q0LZR2</accession>
<dbReference type="InterPro" id="IPR013525">
    <property type="entry name" value="ABC2_TM"/>
</dbReference>
<dbReference type="PANTHER" id="PTHR19229">
    <property type="entry name" value="ATP-BINDING CASSETTE TRANSPORTER SUBFAMILY A ABCA"/>
    <property type="match status" value="1"/>
</dbReference>
<feature type="transmembrane region" description="Helical" evidence="10">
    <location>
        <begin position="2967"/>
        <end position="2988"/>
    </location>
</feature>
<dbReference type="CDD" id="cd03263">
    <property type="entry name" value="ABC_subfamily_A"/>
    <property type="match status" value="2"/>
</dbReference>
<feature type="compositionally biased region" description="Low complexity" evidence="9">
    <location>
        <begin position="4790"/>
        <end position="4805"/>
    </location>
</feature>
<evidence type="ECO:0000313" key="13">
    <source>
        <dbReference type="Proteomes" id="UP001142055"/>
    </source>
</evidence>
<proteinExistence type="inferred from homology"/>
<keyword evidence="13" id="KW-1185">Reference proteome</keyword>
<feature type="transmembrane region" description="Helical" evidence="10">
    <location>
        <begin position="4027"/>
        <end position="4049"/>
    </location>
</feature>
<evidence type="ECO:0000313" key="12">
    <source>
        <dbReference type="EMBL" id="KAJ6216434.1"/>
    </source>
</evidence>
<dbReference type="PROSITE" id="PS50893">
    <property type="entry name" value="ABC_TRANSPORTER_2"/>
    <property type="match status" value="2"/>
</dbReference>
<dbReference type="GO" id="GO:0005524">
    <property type="term" value="F:ATP binding"/>
    <property type="evidence" value="ECO:0007669"/>
    <property type="project" value="UniProtKB-KW"/>
</dbReference>
<keyword evidence="4 10" id="KW-0812">Transmembrane</keyword>
<feature type="transmembrane region" description="Helical" evidence="10">
    <location>
        <begin position="3771"/>
        <end position="3794"/>
    </location>
</feature>
<evidence type="ECO:0000259" key="11">
    <source>
        <dbReference type="PROSITE" id="PS50893"/>
    </source>
</evidence>
<comment type="subcellular location">
    <subcellularLocation>
        <location evidence="1">Membrane</location>
        <topology evidence="1">Multi-pass membrane protein</topology>
    </subcellularLocation>
</comment>
<feature type="transmembrane region" description="Helical" evidence="10">
    <location>
        <begin position="3153"/>
        <end position="3174"/>
    </location>
</feature>
<dbReference type="InterPro" id="IPR027417">
    <property type="entry name" value="P-loop_NTPase"/>
</dbReference>
<feature type="region of interest" description="Disordered" evidence="9">
    <location>
        <begin position="4783"/>
        <end position="4805"/>
    </location>
</feature>
<dbReference type="Proteomes" id="UP001142055">
    <property type="component" value="Chromosome 3"/>
</dbReference>
<feature type="region of interest" description="Disordered" evidence="9">
    <location>
        <begin position="342"/>
        <end position="370"/>
    </location>
</feature>
<keyword evidence="5" id="KW-0547">Nucleotide-binding</keyword>
<dbReference type="InterPro" id="IPR026082">
    <property type="entry name" value="ABCA"/>
</dbReference>
<evidence type="ECO:0000256" key="4">
    <source>
        <dbReference type="ARBA" id="ARBA00022692"/>
    </source>
</evidence>
<keyword evidence="8 10" id="KW-0472">Membrane</keyword>
<evidence type="ECO:0000256" key="1">
    <source>
        <dbReference type="ARBA" id="ARBA00004141"/>
    </source>
</evidence>
<sequence>TTLFLELFWPAIVFLAILIVRWQFPATFRQTCYYNAKALPSAGIVNLMQSYVCNVDNTCLNASQYQEVPNYPNASIHDIVDQLMPLLTNKNVTNVINDLPKGIRLIASIIDTLSITPVQNLLEDGFPLRNALRPAGWTKVEHELNRLESTVVPFSDFDLVAKTDSIESHNNNNNHSTLSSYEMLVNSSLNLIQLGMQSDSSGFRSIRSFRDVICDHTQLEKFLIVPQRHYVRLLSRRLCLLERKDLYHLFDLVQENIDFGRILEKLSTILKSVGLVDHQQNVDNIIAMISTIERANIFRSVSALRNTSWMYDMPNLFNVLRSGDIDVGTLLKIVDDIEPILYDDEDDDEDNNGDENEQIDSSMEDPINPLDDQRQQQQLDFIMQFYNADDSTLKNVANWPFESDDNSTMLINDDEDDLELPNLSDTTLDLDVSESKSSNVASATTSRRANSNIQNESLSRKFLPKLLANMDRLIDNVEAFTQTPQWDSLLSTFEGLQMLLEISDDDGDGADSATILSAKNKLSSMKIEKIVLTLPKKFQTFSNFFNSLIPEKFQPLIYPLFNLLHRASDSTLQHLGGAFSRALAEDKIFYFDKFAQLLIYSIHNGTFPRKCIDIQQAMCDLEQFKNVFVFNVDEDTGESSILYDEDPGTLQGIQELGCLFLGQNYWQENEEESTPILAKLYYTLSTLNETNLLSSLTSSSNLSSPLSSSSNSSSNTSSTSSDDAFWTNFTSRMLEVYLLATKSVPANTWNTIWNELRSVWKSNDTPDRIIYLSRITQLSADCFIPNGIVQSTIWRAIYRKKAIAHELFNVVLNEINTSAESETLKVSQIAMGSPTLEQFFQNNLKIFPTLIDAMAETFFFHLPQFVDKLFQSSSYMITGWPCNRHSLADMFTFKSDANLSLIRSIEEFICTQTQMRMGDRFRIVDELTDPSNNESRIAPLIRAMQSKSLNLTEIHQNLPPLDWVEAATSVSLIKESVEKIISMDNSLVWFPDVPQLDNSIRSAIDRSHQAYRRFSTQGTVGMIAYIGDIVTPFIDRYLILNETFSTSCDMGLAGLLMAPVYHDKEWRCLFISLKYASYSINHLFELINEVLANLLSGHHSCTLSENGNTNSSNVNRLISLSENMPEVVEILLNELLVGNRNRISHTGSIRDLLCGSNQNLDIFGRRGVLYNEIRQNICNLTNDLVTCTHLTMPEQWQQAFEHLNDTWYIQSPDNLSSKASFADAYRNIYQFFTLFGQFSPSTVNHLIETFRSTDGQQYVANILKRMNRFDHLRGKRFVYIMQTMSDELFTLLFGNRLPQNQRLTEERRDLLMALIYAFNELPARLRQRYKLGGIYVKIPPMAINPDVDDDDMLLHADLLDSLLDWIDAHLLVASETFLQTITLDMQRLLKLFQNRYDMVTVWRSFCRSPLSQYVVVDNQISVGAHKAKDEICQLDFNAVFDQWYRSSQSLLSNHTDRELIDLFLFKAGSFLDIVLKDSTYKRDLLKSDDWFPILSKLKRLVLGSETTDSSNGWLIDSMSQFLHVLYPKPTLELIHRGMKRFECGLDTITPNGLNWELVPNIYRNKTQVLSLFSSINSAFTLGTIGLNTFLVQVKFYKYLQMITKYGGRGFCYLKSEQDFEDIFAVSNAIGHSTDDAIMVLRNLQSLLCNSNHDLLFQLNPVSQCFRMKISSSQPNSIGSDLQALQNKFVNTFSKVHNEVEADDQETSLIPPILDLDQWNRFFQWWSKEVTPYPNSGRTLLSMRMFQLVDVLADNHVIWKAFYRLTFIVSEMFAYSLRALQLSEAMYPMKPNLQISTDNIPLKMIKHSVDSSTNRKGMSSLLTSTVSNLIFPEVNHFITFATFRQLRWIKHISHFFAKHPNILHDELCPTLNSIHNQKMSNSSASSPITVDDDFNDLLLLLCHNHPSDWIYTLTFKSNLFNVKTSPRPKLISHRRIRERIGKLTQVLARMLDYNSEKNNNQKLDQVVRFIKLKQLESIENVAGTATLLTDAIMLSQKNGKSTNYVKSSFRELINTGWRSVPALLDAVDQYICNYKRSDNGSSANDDDGLPPFLYRPKAPDMKIVMCEMPQWDFDRAYSYLSKHLDLRHMLQMFVAASGTGSNGTTTARCVTPLRFISRWVDMSQDIFEQLSTSSFWSELKSCRRRHLLTILAASKSSSNNFLFKHSLRYVRFMNGLFSTVDKFSHDSNGLSWDNIRELWRTFSYFVLNQVPAYVPITDIVRHDVNLPEFLNATLDRVSTLSRSRAKQAIRLLTDSALDINLISWHNFSNIALKEMICRQQENSQVSARQTLSKQYLPLILANSAQRRNVSLDTSQLNLYETLCQSGNLIQIIDSLMSVIDQKSIYSKLSDLQRNELAKSEWVANVFMPEMSQLSTEMISSGTLLELGDKISLLQNAAKTESSSQKGINHLLISFVSLTRAKNFNTLYDTIKRTIDKLMPRFSEGPIIDTLSRILEGLRSLKDLSNSDLFQIKYQISDLLVNVENVKIFLEMNLGLDRSAVNQIANATIDLSEFLEMSASTTFDSSAFCNQSLLFENLKLQLPTPAPMELPVQADMVTNALCTLTVTEDFKFNNQILNQLVIRKLTNNIVSLIMNGLLKKAAIQSNEIGKALNAVRASSKSMPYVKRFIRELSQSIEGIHPDQLMEENSLPLMNYTSNLVGKIMCGRSFPALNREMKLLKVKVQQPVFNQAELNSFSSEFCRNGYREIMQMQGGAVIWNFIKPILLGKVLYTPKAPVIDSIMANMNSTLRFMPRIVEMFHAWSQTLSSLETFYNQSDVNNRMSHVKHLIESVFINGEADGLFDDVDTFNMIERMTRSGNALAILKLIGQVAQCASFDRFVGVDSELELEEISRNLTKSHEFIAGIVFVGTSKQYANIRTIPKNIEYKIRIDIDFVPSTKSLKARIWEPGPRDNYVNDMGYLHGFVQIQEMIDRSIIAYLTNRTNLLIDPKVHVQQQPYLCYDIDKFGNYIRSLAPLITTMAWIFLIAYLIREHVLERELHLEEVMRVMGLKSGVAWLSWFLIGITVMAFATLCGITLLYIGQLIPASDPILLFLFFMVFNISLLMFCYMMSSFFKTATIAALSGIVAYLASFLPFMVAITLENEMNLSHKVITCFSMSTSFCFGMMYMTRFEVQGVGMQWNNLWHSPMQGDPMNVGTAMIMMTIDSIIYFLVGWYISHVNPPGNNARRYPWFFFLSPLYWKYDFTRSFGFGEEDFRPIDDRESVFSSNYGTNNKLDHSKTLSISNDEDNISMVMENDTTFNIIDPEEIKSINGRDFLSDDMLMTDGLGTLKTISGTLRKTIQQNCTLTRKASNESSSSSSTISQSILGMELRGLYVIYNERSNRSKHIAVSNLNLTLKEGQITTILGRNGAGKTTTINVLTGQLPPTSGTVTIYGHRIPEDFGQARRLLGYCPQYNTLFNNLTVREHLMFFAELKGLLQDETVITKDVEEILQNMGLWSMQHQLAKHLSGGLKRRLCVALAFVGGSKLIILDEPTASVDPVARRNIWDLIVQQKRFRTVLLTTHHMDEAEILSDEVAVIHRGKLLCSGSPLLLKSKYGCGYQLTVSRQAISSNEENVSMDITDQQRHDTITDEEEFAVNSMETTAEMYQNDIERLMAFIKCLIPNASFIEDNNGEVILSLPQYDDHGVPHDYATFFRCFEANIRTLGFGSYGVTSTTLEEVFLTLCNLEESNMPVDEAKLAVARRMSYSNGKVASLVKCGKLSKFQPTSDSDKIVHQQSKPSLEVELETGFRLKSRQLYALLSKRFLHMIRDWKLLFCTLFLPCLFIAFAMAMTLIKPSFAPDPSLPLLPQIYGQNTVSFLWNPQSHHQQSSINTKTTKDKMQSNLPPHLLTLKGKAWDRNTRRSCKCYECSIDIASMAYLIPSPDETAYGYIYNLSRGVDINNFLLRTQPEFMDRRWGGWSFHQMMNNKKNIQHNLSNMRGKKNSSLMAVNDQNSQMRSIVKVWFDNNGFHSIPSYLSAINNALLRANLKEAGVANYSNYHITTYSHPLHVRSSQIGDQSVMQQAGDAGIAIIILVGFIFIPTSFVFYIVRERLFEEKHLQRTFGVGPCLYWISALLWDVTVLIVAIILASAIIAFFRLPIYMSRLNLPAVLCLLFFFGWAMINLVYLAEKLFTEPSIAFMVLYCVALFVGIHTMVMRLMIDVFKLVDITPTLYQLFEKVAVIFPPYLLLIGIVDVHRNQLFADIFSLFDQDVYVNPFHMELIGKHYAVFAVEGCILFIINLCLECGLIAKVKSLFLSRSRSQLVGLNHSREVTMAEDNDVAEERRRVNLTFGVQEPESSGSSSVSQSSTAGYSDSSSNNGSIKTSSSTKSDILRVFGVTKVFESIFGFRRAVSNVTFSVPRGECFGLLGVNGAGKTTLFRILTGQVEATMGEATFNGKSIRDALANGCVKQSIGYCPQADALDDFLTPIEHLRIYANLRGISAPMITHIVMESIAKFQLQTHSNMPVRALSRGNRRKLCLAIAMIGNPQLILLDEPTSGLDPQSRRYICQNIQDAIRDQRSILLTSHSMEECDILCSRLAIMVNGRFKCIGSPQYLKHKFGTGYIITLRLSEVKANFKEAIEFIKENFTQSILRAHHHTMLEFNLPTNDLPLSNIFQVLQRAQSILSLQDYSVSQTTLDQVFVSFASQQVNDGETYEMEMMKSVKNKDNNNGTIIGDKVAKPSNQNLSSTISANIHGTKDSLKRHASMLMSLCHSGSKKSKFVVKKSDKNHSLKSNYNSSKGLDMNLSSNIIHQSYHHQSIYPYSHKHLKRVNSHVSSNVPFNDRSKYWPKTTTMPNNNSTNNKNRSNHYKTLQQQSAIHKQIQPQQQQSVIHVHRYHRGNPNMNKDHFMQKFTENIIYISNDRLSYHQNRDDHDGDDYWVTILKANGNFENVNSILYFENKKVRYIWDNDVRELIKLHGLDKDNKCT</sequence>
<dbReference type="Pfam" id="PF12698">
    <property type="entry name" value="ABC2_membrane_3"/>
    <property type="match status" value="2"/>
</dbReference>
<feature type="compositionally biased region" description="Low complexity" evidence="9">
    <location>
        <begin position="700"/>
        <end position="721"/>
    </location>
</feature>
<dbReference type="InterPro" id="IPR056264">
    <property type="entry name" value="R2_ABCA1-4-like"/>
</dbReference>
<feature type="transmembrane region" description="Helical" evidence="10">
    <location>
        <begin position="3012"/>
        <end position="3042"/>
    </location>
</feature>
<dbReference type="FunFam" id="3.40.50.300:FF:000335">
    <property type="entry name" value="ATP binding cassette subfamily A member 5"/>
    <property type="match status" value="1"/>
</dbReference>
<dbReference type="OMA" id="ALKEMIC"/>
<feature type="transmembrane region" description="Helical" evidence="10">
    <location>
        <begin position="4069"/>
        <end position="4095"/>
    </location>
</feature>
<dbReference type="GO" id="GO:0140359">
    <property type="term" value="F:ABC-type transporter activity"/>
    <property type="evidence" value="ECO:0007669"/>
    <property type="project" value="InterPro"/>
</dbReference>
<dbReference type="FunFam" id="3.40.50.300:FF:000933">
    <property type="entry name" value="ABC transporter A family member 7"/>
    <property type="match status" value="1"/>
</dbReference>
<organism evidence="12 13">
    <name type="scientific">Blomia tropicalis</name>
    <name type="common">Mite</name>
    <dbReference type="NCBI Taxonomy" id="40697"/>
    <lineage>
        <taxon>Eukaryota</taxon>
        <taxon>Metazoa</taxon>
        <taxon>Ecdysozoa</taxon>
        <taxon>Arthropoda</taxon>
        <taxon>Chelicerata</taxon>
        <taxon>Arachnida</taxon>
        <taxon>Acari</taxon>
        <taxon>Acariformes</taxon>
        <taxon>Sarcoptiformes</taxon>
        <taxon>Astigmata</taxon>
        <taxon>Glycyphagoidea</taxon>
        <taxon>Echimyopodidae</taxon>
        <taxon>Blomia</taxon>
    </lineage>
</organism>
<dbReference type="Pfam" id="PF23321">
    <property type="entry name" value="R1_ABCA1"/>
    <property type="match status" value="1"/>
</dbReference>
<feature type="region of interest" description="Disordered" evidence="9">
    <location>
        <begin position="429"/>
        <end position="452"/>
    </location>
</feature>
<feature type="transmembrane region" description="Helical" evidence="10">
    <location>
        <begin position="7"/>
        <end position="24"/>
    </location>
</feature>
<feature type="domain" description="ABC transporter" evidence="11">
    <location>
        <begin position="3329"/>
        <end position="3564"/>
    </location>
</feature>
<dbReference type="GO" id="GO:0016887">
    <property type="term" value="F:ATP hydrolysis activity"/>
    <property type="evidence" value="ECO:0007669"/>
    <property type="project" value="InterPro"/>
</dbReference>
<feature type="region of interest" description="Disordered" evidence="9">
    <location>
        <begin position="4292"/>
        <end position="4326"/>
    </location>
</feature>
<dbReference type="Pfam" id="PF00005">
    <property type="entry name" value="ABC_tran"/>
    <property type="match status" value="2"/>
</dbReference>
<evidence type="ECO:0000256" key="6">
    <source>
        <dbReference type="ARBA" id="ARBA00022840"/>
    </source>
</evidence>
<feature type="domain" description="ABC transporter" evidence="11">
    <location>
        <begin position="4333"/>
        <end position="4569"/>
    </location>
</feature>
<protein>
    <recommendedName>
        <fullName evidence="11">ABC transporter domain-containing protein</fullName>
    </recommendedName>
</protein>
<dbReference type="SUPFAM" id="SSF52540">
    <property type="entry name" value="P-loop containing nucleoside triphosphate hydrolases"/>
    <property type="match status" value="2"/>
</dbReference>
<feature type="transmembrane region" description="Helical" evidence="10">
    <location>
        <begin position="4172"/>
        <end position="4193"/>
    </location>
</feature>
<feature type="transmembrane region" description="Helical" evidence="10">
    <location>
        <begin position="4140"/>
        <end position="4160"/>
    </location>
</feature>
<evidence type="ECO:0000256" key="2">
    <source>
        <dbReference type="ARBA" id="ARBA00008869"/>
    </source>
</evidence>
<dbReference type="Gene3D" id="3.40.50.300">
    <property type="entry name" value="P-loop containing nucleotide triphosphate hydrolases"/>
    <property type="match status" value="2"/>
</dbReference>
<reference evidence="12" key="1">
    <citation type="submission" date="2022-12" db="EMBL/GenBank/DDBJ databases">
        <title>Genome assemblies of Blomia tropicalis.</title>
        <authorList>
            <person name="Cui Y."/>
        </authorList>
    </citation>
    <scope>NUCLEOTIDE SEQUENCE</scope>
    <source>
        <tissue evidence="12">Adult mites</tissue>
    </source>
</reference>
<gene>
    <name evidence="12" type="ORF">RDWZM_007591</name>
</gene>
<evidence type="ECO:0000256" key="5">
    <source>
        <dbReference type="ARBA" id="ARBA00022741"/>
    </source>
</evidence>
<name>A0A9Q0LZR2_BLOTA</name>
<dbReference type="InterPro" id="IPR003593">
    <property type="entry name" value="AAA+_ATPase"/>
</dbReference>
<feature type="transmembrane region" description="Helical" evidence="10">
    <location>
        <begin position="4107"/>
        <end position="4128"/>
    </location>
</feature>
<keyword evidence="6" id="KW-0067">ATP-binding</keyword>
<evidence type="ECO:0000256" key="7">
    <source>
        <dbReference type="ARBA" id="ARBA00022989"/>
    </source>
</evidence>
<keyword evidence="3" id="KW-0813">Transport</keyword>
<evidence type="ECO:0000256" key="3">
    <source>
        <dbReference type="ARBA" id="ARBA00022448"/>
    </source>
</evidence>
<feature type="region of interest" description="Disordered" evidence="9">
    <location>
        <begin position="700"/>
        <end position="722"/>
    </location>
</feature>
<feature type="transmembrane region" description="Helical" evidence="10">
    <location>
        <begin position="3048"/>
        <end position="3068"/>
    </location>
</feature>
<evidence type="ECO:0000256" key="9">
    <source>
        <dbReference type="SAM" id="MobiDB-lite"/>
    </source>
</evidence>
<dbReference type="PANTHER" id="PTHR19229:SF250">
    <property type="entry name" value="ABC TRANSPORTER DOMAIN-CONTAINING PROTEIN-RELATED"/>
    <property type="match status" value="1"/>
</dbReference>
<comment type="similarity">
    <text evidence="2">Belongs to the ABC transporter superfamily. ABCA family.</text>
</comment>
<feature type="transmembrane region" description="Helical" evidence="10">
    <location>
        <begin position="4226"/>
        <end position="4249"/>
    </location>
</feature>
<dbReference type="GO" id="GO:0016020">
    <property type="term" value="C:membrane"/>
    <property type="evidence" value="ECO:0007669"/>
    <property type="project" value="UniProtKB-SubCell"/>
</dbReference>
<dbReference type="InterPro" id="IPR003439">
    <property type="entry name" value="ABC_transporter-like_ATP-bd"/>
</dbReference>